<evidence type="ECO:0000313" key="3">
    <source>
        <dbReference type="Proteomes" id="UP000008068"/>
    </source>
</evidence>
<dbReference type="AlphaFoldDB" id="G0MSZ8"/>
<reference evidence="3" key="1">
    <citation type="submission" date="2011-07" db="EMBL/GenBank/DDBJ databases">
        <authorList>
            <consortium name="Caenorhabditis brenneri Sequencing and Analysis Consortium"/>
            <person name="Wilson R.K."/>
        </authorList>
    </citation>
    <scope>NUCLEOTIDE SEQUENCE [LARGE SCALE GENOMIC DNA]</scope>
    <source>
        <strain evidence="3">PB2801</strain>
    </source>
</reference>
<dbReference type="EMBL" id="GL379810">
    <property type="protein sequence ID" value="EGT43173.1"/>
    <property type="molecule type" value="Genomic_DNA"/>
</dbReference>
<evidence type="ECO:0000256" key="1">
    <source>
        <dbReference type="SAM" id="MobiDB-lite"/>
    </source>
</evidence>
<dbReference type="HOGENOM" id="CLU_588257_0_0_1"/>
<dbReference type="InParanoid" id="G0MSZ8"/>
<accession>G0MSZ8</accession>
<dbReference type="Proteomes" id="UP000008068">
    <property type="component" value="Unassembled WGS sequence"/>
</dbReference>
<name>G0MSZ8_CAEBE</name>
<feature type="region of interest" description="Disordered" evidence="1">
    <location>
        <begin position="267"/>
        <end position="312"/>
    </location>
</feature>
<sequence length="465" mass="52478">MRRSSNIPSTSQSAIVHSSEDESTLASLTGASLAPHIPSPPRLTNQLQPEITGENFTVIDNNSNAPANENLCPDPIRQLESRHYPEIDVEEDNYNFNAIPTSSSSAPSSSSHRENASSNTFARPITRRVVLPHNSTPPSTPPLLLYGSSPVRQNALNTMQARGRINNSLPSSTPVRHDGSSIPSVPGSRFYGNQRTLSHQPLESIVTPQPTYGYENRIETGRRDGATRHHRTIAGLSKYSNFRFNEPTHNTWVRGTRQVARPQMENVGRDGSRFGLPNQQTLAPTPSTPQRPVRHEQWARNSPSTSSVTPRKSSFMKYREQFGENSADEYYKLRPFTCYARGTPSIRVYSGEDCSEKKQFKDVLLQNLNWPSFEKDIATWMGNMKPFYIILPNQQDFDHDLTTPRTFICLPIDDFNALLEVQGTNNDQAYRQLIEFRDKVSEGLIESRMQNFFETKLNTPEPRRG</sequence>
<evidence type="ECO:0000313" key="2">
    <source>
        <dbReference type="EMBL" id="EGT43173.1"/>
    </source>
</evidence>
<feature type="compositionally biased region" description="Polar residues" evidence="1">
    <location>
        <begin position="165"/>
        <end position="174"/>
    </location>
</feature>
<proteinExistence type="predicted"/>
<keyword evidence="3" id="KW-1185">Reference proteome</keyword>
<feature type="region of interest" description="Disordered" evidence="1">
    <location>
        <begin position="1"/>
        <end position="47"/>
    </location>
</feature>
<feature type="compositionally biased region" description="Polar residues" evidence="1">
    <location>
        <begin position="277"/>
        <end position="290"/>
    </location>
</feature>
<feature type="compositionally biased region" description="Polar residues" evidence="1">
    <location>
        <begin position="299"/>
        <end position="312"/>
    </location>
</feature>
<gene>
    <name evidence="2" type="ORF">CAEBREN_11129</name>
</gene>
<feature type="compositionally biased region" description="Polar residues" evidence="1">
    <location>
        <begin position="1"/>
        <end position="16"/>
    </location>
</feature>
<protein>
    <submittedName>
        <fullName evidence="2">Uncharacterized protein</fullName>
    </submittedName>
</protein>
<organism evidence="3">
    <name type="scientific">Caenorhabditis brenneri</name>
    <name type="common">Nematode worm</name>
    <dbReference type="NCBI Taxonomy" id="135651"/>
    <lineage>
        <taxon>Eukaryota</taxon>
        <taxon>Metazoa</taxon>
        <taxon>Ecdysozoa</taxon>
        <taxon>Nematoda</taxon>
        <taxon>Chromadorea</taxon>
        <taxon>Rhabditida</taxon>
        <taxon>Rhabditina</taxon>
        <taxon>Rhabditomorpha</taxon>
        <taxon>Rhabditoidea</taxon>
        <taxon>Rhabditidae</taxon>
        <taxon>Peloderinae</taxon>
        <taxon>Caenorhabditis</taxon>
    </lineage>
</organism>
<feature type="compositionally biased region" description="Low complexity" evidence="1">
    <location>
        <begin position="131"/>
        <end position="145"/>
    </location>
</feature>
<feature type="region of interest" description="Disordered" evidence="1">
    <location>
        <begin position="165"/>
        <end position="185"/>
    </location>
</feature>
<feature type="region of interest" description="Disordered" evidence="1">
    <location>
        <begin position="96"/>
        <end position="145"/>
    </location>
</feature>